<protein>
    <recommendedName>
        <fullName evidence="3 7">Glycerol-3-phosphate dehydrogenase</fullName>
        <ecNumber evidence="3 7">1.1.5.3</ecNumber>
    </recommendedName>
</protein>
<dbReference type="EC" id="1.1.5.3" evidence="3 7"/>
<dbReference type="GO" id="GO:0006072">
    <property type="term" value="P:glycerol-3-phosphate metabolic process"/>
    <property type="evidence" value="ECO:0007669"/>
    <property type="project" value="UniProtKB-UniRule"/>
</dbReference>
<evidence type="ECO:0000256" key="6">
    <source>
        <dbReference type="ARBA" id="ARBA00023002"/>
    </source>
</evidence>
<evidence type="ECO:0000313" key="11">
    <source>
        <dbReference type="RefSeq" id="XP_016941260.3"/>
    </source>
</evidence>
<comment type="similarity">
    <text evidence="2 7">Belongs to the FAD-dependent glycerol-3-phosphate dehydrogenase family.</text>
</comment>
<dbReference type="AlphaFoldDB" id="A0AB39ZR92"/>
<dbReference type="InterPro" id="IPR006076">
    <property type="entry name" value="FAD-dep_OxRdtase"/>
</dbReference>
<dbReference type="InterPro" id="IPR000447">
    <property type="entry name" value="G3P_DH_FAD-dep"/>
</dbReference>
<dbReference type="PANTHER" id="PTHR11985">
    <property type="entry name" value="GLYCEROL-3-PHOSPHATE DEHYDROGENASE"/>
    <property type="match status" value="1"/>
</dbReference>
<keyword evidence="6 7" id="KW-0560">Oxidoreductase</keyword>
<evidence type="ECO:0000313" key="10">
    <source>
        <dbReference type="Proteomes" id="UP001652628"/>
    </source>
</evidence>
<dbReference type="PRINTS" id="PR01001">
    <property type="entry name" value="FADG3PDH"/>
</dbReference>
<sequence length="741" mass="81733">MMSKLGAILAQRIVRPSHKRHILNRSLLFAQKLSRVKVRGEHCCGGMKVVPSREEHLNALKGEEFDVLVIGGGAVGCGCAVDAACRGLKTALIEADDFASGSSSRSSKLIDGSGSYLGTALREKDIEQLYIMLQMMSERVTMLKNAPHLNRIQPMIIPIYSVLQMPCTWLGLKVYDFISAASNVRGSHLLSKEATLYEFPLLKTKGLRGGVVYYDGQVDDARMCIALVMTAVALGANVGNHMEVVELMPLEGCCRVVGVRDKISGEQFYIQAKSVINATGTSTDAIRQMDKEGTAPILVPTVGTHVSLPRYFGSGHYGLLSPAHKKDDLTIFMVPFENHTVLGIRETELDEVPGRGSPTPDPDDVDCLLEAAKAKMEPCVELGRCHVLSAWTGVKPNVSCPTGKSEEEEEKRGSPISSYVIEVSGDGLITLAGGRWSSYRVMAADAVDVAIKSCGLCDDHVTSSWTQDLKLDGAESWCCMLPLEFVQDYDVPMDVAQHISDSYGWNGHALFSDAPDLRKRLHPNFPYIEAEVQYAVRNEYACTLVDIIARRLRIAFVDAAASLHMLPKILKIMAEEKGWEEEQQQKQMLAAQEFLVRQMGLGTIVRPRGTSKSQPKKKASSEGCCCRAAARKEARSYSRAHPSIVVASKDKILEPLPIQRYKKNYFQPLATHRSSKNNMQPLATQRSSKNVRRTTDFLPFTSGITHKAVMDNDQSRSIATGGWSFGKRELIINAWRNKFMC</sequence>
<dbReference type="Gene3D" id="3.50.50.60">
    <property type="entry name" value="FAD/NAD(P)-binding domain"/>
    <property type="match status" value="1"/>
</dbReference>
<evidence type="ECO:0000259" key="8">
    <source>
        <dbReference type="Pfam" id="PF01266"/>
    </source>
</evidence>
<dbReference type="Gene3D" id="1.10.8.870">
    <property type="entry name" value="Alpha-glycerophosphate oxidase, cap domain"/>
    <property type="match status" value="1"/>
</dbReference>
<dbReference type="PANTHER" id="PTHR11985:SF15">
    <property type="entry name" value="GLYCEROL-3-PHOSPHATE DEHYDROGENASE, MITOCHONDRIAL"/>
    <property type="match status" value="1"/>
</dbReference>
<accession>A0AB39ZR92</accession>
<keyword evidence="10" id="KW-1185">Reference proteome</keyword>
<dbReference type="PROSITE" id="PS00977">
    <property type="entry name" value="FAD_G3PDH_1"/>
    <property type="match status" value="1"/>
</dbReference>
<evidence type="ECO:0000256" key="7">
    <source>
        <dbReference type="RuleBase" id="RU361217"/>
    </source>
</evidence>
<dbReference type="InterPro" id="IPR036188">
    <property type="entry name" value="FAD/NAD-bd_sf"/>
</dbReference>
<proteinExistence type="inferred from homology"/>
<evidence type="ECO:0000259" key="9">
    <source>
        <dbReference type="Pfam" id="PF16901"/>
    </source>
</evidence>
<dbReference type="SUPFAM" id="SSF51905">
    <property type="entry name" value="FAD/NAD(P)-binding domain"/>
    <property type="match status" value="1"/>
</dbReference>
<dbReference type="InterPro" id="IPR031656">
    <property type="entry name" value="DAO_C"/>
</dbReference>
<evidence type="ECO:0000256" key="4">
    <source>
        <dbReference type="ARBA" id="ARBA00022630"/>
    </source>
</evidence>
<dbReference type="Pfam" id="PF16901">
    <property type="entry name" value="DAO_C"/>
    <property type="match status" value="1"/>
</dbReference>
<dbReference type="Proteomes" id="UP001652628">
    <property type="component" value="Chromosome 2L"/>
</dbReference>
<keyword evidence="5" id="KW-0274">FAD</keyword>
<dbReference type="GO" id="GO:0005739">
    <property type="term" value="C:mitochondrion"/>
    <property type="evidence" value="ECO:0007669"/>
    <property type="project" value="TreeGrafter"/>
</dbReference>
<name>A0AB39ZR92_DROSZ</name>
<reference evidence="11" key="2">
    <citation type="submission" date="2025-08" db="UniProtKB">
        <authorList>
            <consortium name="RefSeq"/>
        </authorList>
    </citation>
    <scope>IDENTIFICATION</scope>
</reference>
<dbReference type="Pfam" id="PF01266">
    <property type="entry name" value="DAO"/>
    <property type="match status" value="1"/>
</dbReference>
<dbReference type="GeneID" id="108018241"/>
<gene>
    <name evidence="11" type="primary">Gpo3</name>
</gene>
<dbReference type="Gene3D" id="3.30.9.10">
    <property type="entry name" value="D-Amino Acid Oxidase, subunit A, domain 2"/>
    <property type="match status" value="1"/>
</dbReference>
<evidence type="ECO:0000256" key="3">
    <source>
        <dbReference type="ARBA" id="ARBA00013029"/>
    </source>
</evidence>
<dbReference type="GO" id="GO:0004368">
    <property type="term" value="F:glycerol-3-phosphate dehydrogenase (quinone) activity"/>
    <property type="evidence" value="ECO:0007669"/>
    <property type="project" value="UniProtKB-EC"/>
</dbReference>
<dbReference type="InterPro" id="IPR038299">
    <property type="entry name" value="DAO_C_sf"/>
</dbReference>
<feature type="domain" description="FAD dependent oxidoreductase" evidence="8">
    <location>
        <begin position="66"/>
        <end position="436"/>
    </location>
</feature>
<organism evidence="10 11">
    <name type="scientific">Drosophila suzukii</name>
    <name type="common">Spotted-wing drosophila fruit fly</name>
    <dbReference type="NCBI Taxonomy" id="28584"/>
    <lineage>
        <taxon>Eukaryota</taxon>
        <taxon>Metazoa</taxon>
        <taxon>Ecdysozoa</taxon>
        <taxon>Arthropoda</taxon>
        <taxon>Hexapoda</taxon>
        <taxon>Insecta</taxon>
        <taxon>Pterygota</taxon>
        <taxon>Neoptera</taxon>
        <taxon>Endopterygota</taxon>
        <taxon>Diptera</taxon>
        <taxon>Brachycera</taxon>
        <taxon>Muscomorpha</taxon>
        <taxon>Ephydroidea</taxon>
        <taxon>Drosophilidae</taxon>
        <taxon>Drosophila</taxon>
        <taxon>Sophophora</taxon>
    </lineage>
</organism>
<evidence type="ECO:0000256" key="5">
    <source>
        <dbReference type="ARBA" id="ARBA00022827"/>
    </source>
</evidence>
<feature type="domain" description="Alpha-glycerophosphate oxidase C-terminal" evidence="9">
    <location>
        <begin position="465"/>
        <end position="583"/>
    </location>
</feature>
<dbReference type="RefSeq" id="XP_016941260.3">
    <property type="nucleotide sequence ID" value="XM_017085771.4"/>
</dbReference>
<keyword evidence="4 7" id="KW-0285">Flavoprotein</keyword>
<reference evidence="10" key="1">
    <citation type="submission" date="2025-05" db="UniProtKB">
        <authorList>
            <consortium name="RefSeq"/>
        </authorList>
    </citation>
    <scope>NUCLEOTIDE SEQUENCE [LARGE SCALE GENOMIC DNA]</scope>
</reference>
<comment type="cofactor">
    <cofactor evidence="1 7">
        <name>FAD</name>
        <dbReference type="ChEBI" id="CHEBI:57692"/>
    </cofactor>
</comment>
<comment type="catalytic activity">
    <reaction evidence="7">
        <text>a quinone + sn-glycerol 3-phosphate = dihydroxyacetone phosphate + a quinol</text>
        <dbReference type="Rhea" id="RHEA:18977"/>
        <dbReference type="ChEBI" id="CHEBI:24646"/>
        <dbReference type="ChEBI" id="CHEBI:57597"/>
        <dbReference type="ChEBI" id="CHEBI:57642"/>
        <dbReference type="ChEBI" id="CHEBI:132124"/>
        <dbReference type="EC" id="1.1.5.3"/>
    </reaction>
</comment>
<evidence type="ECO:0000256" key="1">
    <source>
        <dbReference type="ARBA" id="ARBA00001974"/>
    </source>
</evidence>
<evidence type="ECO:0000256" key="2">
    <source>
        <dbReference type="ARBA" id="ARBA00007330"/>
    </source>
</evidence>